<feature type="compositionally biased region" description="Low complexity" evidence="1">
    <location>
        <begin position="160"/>
        <end position="173"/>
    </location>
</feature>
<protein>
    <submittedName>
        <fullName evidence="3">Uncharacterized protein</fullName>
    </submittedName>
</protein>
<evidence type="ECO:0000256" key="2">
    <source>
        <dbReference type="SAM" id="SignalP"/>
    </source>
</evidence>
<keyword evidence="4" id="KW-1185">Reference proteome</keyword>
<feature type="region of interest" description="Disordered" evidence="1">
    <location>
        <begin position="19"/>
        <end position="39"/>
    </location>
</feature>
<sequence length="173" mass="19007">MTKKLAAAAALLVASFGAQAQQKPTLAPQDKTQPSPRLNPFQEHARQLSDQMARDLRLNGYQKTRLQAINEEKQAKIVAINQKNAGNTKLIKEQCDAVCKERDKELQSVLSTDQYSNYYDSRRTYNTFSMSYGSKAANAIFVNSVQNPLPASSNGSTVGPARSTAAPATRTRQ</sequence>
<reference evidence="3 4" key="1">
    <citation type="submission" date="2018-12" db="EMBL/GenBank/DDBJ databases">
        <authorList>
            <person name="Feng G."/>
            <person name="Zhu H."/>
        </authorList>
    </citation>
    <scope>NUCLEOTIDE SEQUENCE [LARGE SCALE GENOMIC DNA]</scope>
    <source>
        <strain evidence="3 4">LMG 26000</strain>
    </source>
</reference>
<dbReference type="EMBL" id="RWIU01000002">
    <property type="protein sequence ID" value="RSK44405.1"/>
    <property type="molecule type" value="Genomic_DNA"/>
</dbReference>
<evidence type="ECO:0000256" key="1">
    <source>
        <dbReference type="SAM" id="MobiDB-lite"/>
    </source>
</evidence>
<dbReference type="AlphaFoldDB" id="A0A3R9MKE3"/>
<evidence type="ECO:0000313" key="4">
    <source>
        <dbReference type="Proteomes" id="UP000270291"/>
    </source>
</evidence>
<organism evidence="3 4">
    <name type="scientific">Hymenobacter perfusus</name>
    <dbReference type="NCBI Taxonomy" id="1236770"/>
    <lineage>
        <taxon>Bacteria</taxon>
        <taxon>Pseudomonadati</taxon>
        <taxon>Bacteroidota</taxon>
        <taxon>Cytophagia</taxon>
        <taxon>Cytophagales</taxon>
        <taxon>Hymenobacteraceae</taxon>
        <taxon>Hymenobacter</taxon>
    </lineage>
</organism>
<dbReference type="Proteomes" id="UP000270291">
    <property type="component" value="Unassembled WGS sequence"/>
</dbReference>
<keyword evidence="2" id="KW-0732">Signal</keyword>
<accession>A0A3R9MKE3</accession>
<dbReference type="OrthoDB" id="893112at2"/>
<comment type="caution">
    <text evidence="3">The sequence shown here is derived from an EMBL/GenBank/DDBJ whole genome shotgun (WGS) entry which is preliminary data.</text>
</comment>
<feature type="compositionally biased region" description="Polar residues" evidence="1">
    <location>
        <begin position="146"/>
        <end position="157"/>
    </location>
</feature>
<feature type="region of interest" description="Disordered" evidence="1">
    <location>
        <begin position="146"/>
        <end position="173"/>
    </location>
</feature>
<dbReference type="RefSeq" id="WP_125436564.1">
    <property type="nucleotide sequence ID" value="NZ_RWIU01000002.1"/>
</dbReference>
<evidence type="ECO:0000313" key="3">
    <source>
        <dbReference type="EMBL" id="RSK44405.1"/>
    </source>
</evidence>
<name>A0A3R9MKE3_9BACT</name>
<feature type="chain" id="PRO_5018784018" evidence="2">
    <location>
        <begin position="21"/>
        <end position="173"/>
    </location>
</feature>
<proteinExistence type="predicted"/>
<feature type="signal peptide" evidence="2">
    <location>
        <begin position="1"/>
        <end position="20"/>
    </location>
</feature>
<gene>
    <name evidence="3" type="ORF">EI293_07715</name>
</gene>